<dbReference type="OrthoDB" id="10259681at2759"/>
<dbReference type="Proteomes" id="UP000887226">
    <property type="component" value="Unassembled WGS sequence"/>
</dbReference>
<dbReference type="InterPro" id="IPR035980">
    <property type="entry name" value="Ribosomal_bS6_sf"/>
</dbReference>
<dbReference type="CDD" id="cd15465">
    <property type="entry name" value="bS6_mito"/>
    <property type="match status" value="1"/>
</dbReference>
<evidence type="ECO:0000256" key="5">
    <source>
        <dbReference type="ARBA" id="ARBA00023274"/>
    </source>
</evidence>
<organism evidence="8 9">
    <name type="scientific">Calycina marina</name>
    <dbReference type="NCBI Taxonomy" id="1763456"/>
    <lineage>
        <taxon>Eukaryota</taxon>
        <taxon>Fungi</taxon>
        <taxon>Dikarya</taxon>
        <taxon>Ascomycota</taxon>
        <taxon>Pezizomycotina</taxon>
        <taxon>Leotiomycetes</taxon>
        <taxon>Helotiales</taxon>
        <taxon>Pezizellaceae</taxon>
        <taxon>Calycina</taxon>
    </lineage>
</organism>
<evidence type="ECO:0000313" key="8">
    <source>
        <dbReference type="EMBL" id="KAG9248926.1"/>
    </source>
</evidence>
<comment type="caution">
    <text evidence="8">The sequence shown here is derived from an EMBL/GenBank/DDBJ whole genome shotgun (WGS) entry which is preliminary data.</text>
</comment>
<gene>
    <name evidence="8" type="ORF">BJ878DRAFT_451382</name>
</gene>
<dbReference type="GO" id="GO:0070181">
    <property type="term" value="F:small ribosomal subunit rRNA binding"/>
    <property type="evidence" value="ECO:0007669"/>
    <property type="project" value="TreeGrafter"/>
</dbReference>
<dbReference type="GO" id="GO:0005763">
    <property type="term" value="C:mitochondrial small ribosomal subunit"/>
    <property type="evidence" value="ECO:0007669"/>
    <property type="project" value="TreeGrafter"/>
</dbReference>
<dbReference type="InterPro" id="IPR014717">
    <property type="entry name" value="Transl_elong_EF1B/ribsomal_bS6"/>
</dbReference>
<keyword evidence="4" id="KW-0496">Mitochondrion</keyword>
<dbReference type="AlphaFoldDB" id="A0A9P8CKU2"/>
<sequence>MLYEMIAVVRTARAGQPSNLPEVKEIARTAGSLILAQGGTIRGIKNWGVFSLPKKTTKHQLQHSEGHYFVMRYDASSKTQDTVRTTLGLDPRMIKFSTVKLGVGTLESLSRIGGSMAWSKQDPDSLKV</sequence>
<keyword evidence="5" id="KW-0687">Ribonucleoprotein</keyword>
<dbReference type="EMBL" id="MU253741">
    <property type="protein sequence ID" value="KAG9248926.1"/>
    <property type="molecule type" value="Genomic_DNA"/>
</dbReference>
<name>A0A9P8CKU2_9HELO</name>
<comment type="subcellular location">
    <subcellularLocation>
        <location evidence="1">Mitochondrion</location>
    </subcellularLocation>
</comment>
<evidence type="ECO:0000256" key="7">
    <source>
        <dbReference type="ARBA" id="ARBA00037226"/>
    </source>
</evidence>
<dbReference type="InterPro" id="IPR000529">
    <property type="entry name" value="Ribosomal_bS6"/>
</dbReference>
<reference evidence="8" key="1">
    <citation type="journal article" date="2021" name="IMA Fungus">
        <title>Genomic characterization of three marine fungi, including Emericellopsis atlantica sp. nov. with signatures of a generalist lifestyle and marine biomass degradation.</title>
        <authorList>
            <person name="Hagestad O.C."/>
            <person name="Hou L."/>
            <person name="Andersen J.H."/>
            <person name="Hansen E.H."/>
            <person name="Altermark B."/>
            <person name="Li C."/>
            <person name="Kuhnert E."/>
            <person name="Cox R.J."/>
            <person name="Crous P.W."/>
            <person name="Spatafora J.W."/>
            <person name="Lail K."/>
            <person name="Amirebrahimi M."/>
            <person name="Lipzen A."/>
            <person name="Pangilinan J."/>
            <person name="Andreopoulos W."/>
            <person name="Hayes R.D."/>
            <person name="Ng V."/>
            <person name="Grigoriev I.V."/>
            <person name="Jackson S.A."/>
            <person name="Sutton T.D.S."/>
            <person name="Dobson A.D.W."/>
            <person name="Rama T."/>
        </authorList>
    </citation>
    <scope>NUCLEOTIDE SEQUENCE</scope>
    <source>
        <strain evidence="8">TRa3180A</strain>
    </source>
</reference>
<accession>A0A9P8CKU2</accession>
<evidence type="ECO:0000256" key="4">
    <source>
        <dbReference type="ARBA" id="ARBA00023128"/>
    </source>
</evidence>
<protein>
    <recommendedName>
        <fullName evidence="6">Small ribosomal subunit protein bS6m</fullName>
    </recommendedName>
</protein>
<comment type="function">
    <text evidence="7">Component of the mitochondrial ribosome (mitoribosome), a dedicated translation machinery responsible for the synthesis of mitochondrial genome-encoded proteins, including at least some of the essential transmembrane subunits of the mitochondrial respiratory chain. The mitoribosomes are attached to the mitochondrial inner membrane and translation products are cotranslationally integrated into the membrane.</text>
</comment>
<dbReference type="FunFam" id="3.30.70.60:FF:000007">
    <property type="entry name" value="37S ribosomal protein Mrp17"/>
    <property type="match status" value="1"/>
</dbReference>
<dbReference type="Pfam" id="PF01250">
    <property type="entry name" value="Ribosomal_S6"/>
    <property type="match status" value="1"/>
</dbReference>
<proteinExistence type="inferred from homology"/>
<dbReference type="PANTHER" id="PTHR21011">
    <property type="entry name" value="MITOCHONDRIAL 28S RIBOSOMAL PROTEIN S6"/>
    <property type="match status" value="1"/>
</dbReference>
<evidence type="ECO:0000256" key="6">
    <source>
        <dbReference type="ARBA" id="ARBA00035170"/>
    </source>
</evidence>
<dbReference type="Gene3D" id="3.30.70.60">
    <property type="match status" value="1"/>
</dbReference>
<evidence type="ECO:0000313" key="9">
    <source>
        <dbReference type="Proteomes" id="UP000887226"/>
    </source>
</evidence>
<keyword evidence="9" id="KW-1185">Reference proteome</keyword>
<dbReference type="GO" id="GO:0006412">
    <property type="term" value="P:translation"/>
    <property type="evidence" value="ECO:0007669"/>
    <property type="project" value="InterPro"/>
</dbReference>
<keyword evidence="3 8" id="KW-0689">Ribosomal protein</keyword>
<comment type="similarity">
    <text evidence="2">Belongs to the bacterial ribosomal protein bS6 family.</text>
</comment>
<evidence type="ECO:0000256" key="1">
    <source>
        <dbReference type="ARBA" id="ARBA00004173"/>
    </source>
</evidence>
<evidence type="ECO:0000256" key="2">
    <source>
        <dbReference type="ARBA" id="ARBA00009512"/>
    </source>
</evidence>
<evidence type="ECO:0000256" key="3">
    <source>
        <dbReference type="ARBA" id="ARBA00022980"/>
    </source>
</evidence>
<dbReference type="PANTHER" id="PTHR21011:SF1">
    <property type="entry name" value="SMALL RIBOSOMAL SUBUNIT PROTEIN BS6M"/>
    <property type="match status" value="1"/>
</dbReference>
<dbReference type="SUPFAM" id="SSF54995">
    <property type="entry name" value="Ribosomal protein S6"/>
    <property type="match status" value="1"/>
</dbReference>
<dbReference type="GO" id="GO:0003735">
    <property type="term" value="F:structural constituent of ribosome"/>
    <property type="evidence" value="ECO:0007669"/>
    <property type="project" value="InterPro"/>
</dbReference>